<dbReference type="AlphaFoldDB" id="A0A2K2CGL3"/>
<accession>A0A2K2CGL3</accession>
<protein>
    <recommendedName>
        <fullName evidence="4">Reverse transcriptase zinc-binding domain-containing protein</fullName>
    </recommendedName>
</protein>
<gene>
    <name evidence="1" type="ORF">BRADI_5g11115v3</name>
</gene>
<dbReference type="EMBL" id="CM000884">
    <property type="protein sequence ID" value="PNT61170.1"/>
    <property type="molecule type" value="Genomic_DNA"/>
</dbReference>
<dbReference type="EnsemblPlants" id="PNT61170">
    <property type="protein sequence ID" value="PNT61170"/>
    <property type="gene ID" value="BRADI_5g11115v3"/>
</dbReference>
<reference evidence="1 2" key="1">
    <citation type="journal article" date="2010" name="Nature">
        <title>Genome sequencing and analysis of the model grass Brachypodium distachyon.</title>
        <authorList>
            <consortium name="International Brachypodium Initiative"/>
        </authorList>
    </citation>
    <scope>NUCLEOTIDE SEQUENCE [LARGE SCALE GENOMIC DNA]</scope>
    <source>
        <strain evidence="1 2">Bd21</strain>
    </source>
</reference>
<dbReference type="Proteomes" id="UP000008810">
    <property type="component" value="Chromosome 5"/>
</dbReference>
<evidence type="ECO:0000313" key="3">
    <source>
        <dbReference type="Proteomes" id="UP000008810"/>
    </source>
</evidence>
<organism evidence="1">
    <name type="scientific">Brachypodium distachyon</name>
    <name type="common">Purple false brome</name>
    <name type="synonym">Trachynia distachya</name>
    <dbReference type="NCBI Taxonomy" id="15368"/>
    <lineage>
        <taxon>Eukaryota</taxon>
        <taxon>Viridiplantae</taxon>
        <taxon>Streptophyta</taxon>
        <taxon>Embryophyta</taxon>
        <taxon>Tracheophyta</taxon>
        <taxon>Spermatophyta</taxon>
        <taxon>Magnoliopsida</taxon>
        <taxon>Liliopsida</taxon>
        <taxon>Poales</taxon>
        <taxon>Poaceae</taxon>
        <taxon>BOP clade</taxon>
        <taxon>Pooideae</taxon>
        <taxon>Stipodae</taxon>
        <taxon>Brachypodieae</taxon>
        <taxon>Brachypodium</taxon>
    </lineage>
</organism>
<dbReference type="Gramene" id="PNT61170">
    <property type="protein sequence ID" value="PNT61170"/>
    <property type="gene ID" value="BRADI_5g11115v3"/>
</dbReference>
<reference evidence="2" key="3">
    <citation type="submission" date="2018-08" db="UniProtKB">
        <authorList>
            <consortium name="EnsemblPlants"/>
        </authorList>
    </citation>
    <scope>IDENTIFICATION</scope>
    <source>
        <strain evidence="2">cv. Bd21</strain>
    </source>
</reference>
<reference evidence="1" key="2">
    <citation type="submission" date="2017-06" db="EMBL/GenBank/DDBJ databases">
        <title>WGS assembly of Brachypodium distachyon.</title>
        <authorList>
            <consortium name="The International Brachypodium Initiative"/>
            <person name="Lucas S."/>
            <person name="Harmon-Smith M."/>
            <person name="Lail K."/>
            <person name="Tice H."/>
            <person name="Grimwood J."/>
            <person name="Bruce D."/>
            <person name="Barry K."/>
            <person name="Shu S."/>
            <person name="Lindquist E."/>
            <person name="Wang M."/>
            <person name="Pitluck S."/>
            <person name="Vogel J.P."/>
            <person name="Garvin D.F."/>
            <person name="Mockler T.C."/>
            <person name="Schmutz J."/>
            <person name="Rokhsar D."/>
            <person name="Bevan M.W."/>
        </authorList>
    </citation>
    <scope>NUCLEOTIDE SEQUENCE</scope>
    <source>
        <strain evidence="1">Bd21</strain>
    </source>
</reference>
<proteinExistence type="predicted"/>
<name>A0A2K2CGL3_BRADI</name>
<keyword evidence="3" id="KW-1185">Reference proteome</keyword>
<evidence type="ECO:0000313" key="1">
    <source>
        <dbReference type="EMBL" id="PNT61170.1"/>
    </source>
</evidence>
<dbReference type="InParanoid" id="A0A2K2CGL3"/>
<sequence>YTCVLCNGLQIETRDHLFFQCPFSLACWRYICPQFNPHNNVHHNVTDLKDHLDVPFPMEIIALGCWSIWKTRNDCIFNNIRPSLYRCRRIFKEELNLVFHRAKRNKYSNFKNWIDRFR</sequence>
<evidence type="ECO:0000313" key="2">
    <source>
        <dbReference type="EnsemblPlants" id="PNT61170"/>
    </source>
</evidence>
<dbReference type="OrthoDB" id="1749000at2759"/>
<evidence type="ECO:0008006" key="4">
    <source>
        <dbReference type="Google" id="ProtNLM"/>
    </source>
</evidence>
<feature type="non-terminal residue" evidence="1">
    <location>
        <position position="1"/>
    </location>
</feature>
<dbReference type="FunCoup" id="A0A2K2CGL3">
    <property type="interactions" value="237"/>
</dbReference>